<dbReference type="InterPro" id="IPR001245">
    <property type="entry name" value="Ser-Thr/Tyr_kinase_cat_dom"/>
</dbReference>
<dbReference type="InterPro" id="IPR013320">
    <property type="entry name" value="ConA-like_dom_sf"/>
</dbReference>
<dbReference type="Pfam" id="PF07714">
    <property type="entry name" value="PK_Tyr_Ser-Thr"/>
    <property type="match status" value="1"/>
</dbReference>
<dbReference type="InterPro" id="IPR050528">
    <property type="entry name" value="L-type_Lectin-RKs"/>
</dbReference>
<dbReference type="EMBL" id="HG739130">
    <property type="protein sequence ID" value="CDP10736.1"/>
    <property type="molecule type" value="Genomic_DNA"/>
</dbReference>
<proteinExistence type="predicted"/>
<keyword evidence="3" id="KW-0472">Membrane</keyword>
<reference evidence="6" key="1">
    <citation type="journal article" date="2014" name="Science">
        <title>The coffee genome provides insight into the convergent evolution of caffeine biosynthesis.</title>
        <authorList>
            <person name="Denoeud F."/>
            <person name="Carretero-Paulet L."/>
            <person name="Dereeper A."/>
            <person name="Droc G."/>
            <person name="Guyot R."/>
            <person name="Pietrella M."/>
            <person name="Zheng C."/>
            <person name="Alberti A."/>
            <person name="Anthony F."/>
            <person name="Aprea G."/>
            <person name="Aury J.M."/>
            <person name="Bento P."/>
            <person name="Bernard M."/>
            <person name="Bocs S."/>
            <person name="Campa C."/>
            <person name="Cenci A."/>
            <person name="Combes M.C."/>
            <person name="Crouzillat D."/>
            <person name="Da Silva C."/>
            <person name="Daddiego L."/>
            <person name="De Bellis F."/>
            <person name="Dussert S."/>
            <person name="Garsmeur O."/>
            <person name="Gayraud T."/>
            <person name="Guignon V."/>
            <person name="Jahn K."/>
            <person name="Jamilloux V."/>
            <person name="Joet T."/>
            <person name="Labadie K."/>
            <person name="Lan T."/>
            <person name="Leclercq J."/>
            <person name="Lepelley M."/>
            <person name="Leroy T."/>
            <person name="Li L.T."/>
            <person name="Librado P."/>
            <person name="Lopez L."/>
            <person name="Munoz A."/>
            <person name="Noel B."/>
            <person name="Pallavicini A."/>
            <person name="Perrotta G."/>
            <person name="Poncet V."/>
            <person name="Pot D."/>
            <person name="Priyono X."/>
            <person name="Rigoreau M."/>
            <person name="Rouard M."/>
            <person name="Rozas J."/>
            <person name="Tranchant-Dubreuil C."/>
            <person name="VanBuren R."/>
            <person name="Zhang Q."/>
            <person name="Andrade A.C."/>
            <person name="Argout X."/>
            <person name="Bertrand B."/>
            <person name="de Kochko A."/>
            <person name="Graziosi G."/>
            <person name="Henry R.J."/>
            <person name="Jayarama X."/>
            <person name="Ming R."/>
            <person name="Nagai C."/>
            <person name="Rounsley S."/>
            <person name="Sankoff D."/>
            <person name="Giuliano G."/>
            <person name="Albert V.A."/>
            <person name="Wincker P."/>
            <person name="Lashermes P."/>
        </authorList>
    </citation>
    <scope>NUCLEOTIDE SEQUENCE [LARGE SCALE GENOMIC DNA]</scope>
    <source>
        <strain evidence="6">cv. DH200-94</strain>
    </source>
</reference>
<sequence>MATEFNSFAFSIPCFRLLCLANAISFQITRFSPDLSTILYRRDAIASVGAIEFNNVDCLYRVGRTIYSQPVPIWDSHSGKTSGRKAKEIGLIVGLTAAGAILLAGGVIAIVVLRRKIQSAKGNPEMAASLTSGVKITSSLRHRNLVQLIGWCHDQNEFLLVYEFMPNGSLDTRLFGRKNLLSWEREIQNRNWVGICFAVSS</sequence>
<dbReference type="SUPFAM" id="SSF49899">
    <property type="entry name" value="Concanavalin A-like lectins/glucanases"/>
    <property type="match status" value="1"/>
</dbReference>
<evidence type="ECO:0000256" key="2">
    <source>
        <dbReference type="ARBA" id="ARBA00022840"/>
    </source>
</evidence>
<dbReference type="STRING" id="49390.A0A068UQQ4"/>
<dbReference type="InParanoid" id="A0A068UQQ4"/>
<feature type="transmembrane region" description="Helical" evidence="3">
    <location>
        <begin position="89"/>
        <end position="113"/>
    </location>
</feature>
<evidence type="ECO:0000313" key="6">
    <source>
        <dbReference type="Proteomes" id="UP000295252"/>
    </source>
</evidence>
<gene>
    <name evidence="5" type="ORF">GSCOC_T00031543001</name>
</gene>
<evidence type="ECO:0000256" key="1">
    <source>
        <dbReference type="ARBA" id="ARBA00022741"/>
    </source>
</evidence>
<dbReference type="AlphaFoldDB" id="A0A068UQQ4"/>
<dbReference type="GO" id="GO:0004672">
    <property type="term" value="F:protein kinase activity"/>
    <property type="evidence" value="ECO:0007669"/>
    <property type="project" value="InterPro"/>
</dbReference>
<accession>A0A068UQQ4</accession>
<dbReference type="Proteomes" id="UP000295252">
    <property type="component" value="Chromosome II"/>
</dbReference>
<dbReference type="InterPro" id="IPR011009">
    <property type="entry name" value="Kinase-like_dom_sf"/>
</dbReference>
<dbReference type="Gene3D" id="2.60.120.200">
    <property type="match status" value="1"/>
</dbReference>
<dbReference type="Gene3D" id="1.10.510.10">
    <property type="entry name" value="Transferase(Phosphotransferase) domain 1"/>
    <property type="match status" value="1"/>
</dbReference>
<dbReference type="SUPFAM" id="SSF56112">
    <property type="entry name" value="Protein kinase-like (PK-like)"/>
    <property type="match status" value="1"/>
</dbReference>
<name>A0A068UQQ4_COFCA</name>
<dbReference type="OrthoDB" id="8891264at2759"/>
<evidence type="ECO:0000313" key="5">
    <source>
        <dbReference type="EMBL" id="CDP10736.1"/>
    </source>
</evidence>
<evidence type="ECO:0000259" key="4">
    <source>
        <dbReference type="Pfam" id="PF07714"/>
    </source>
</evidence>
<keyword evidence="1" id="KW-0547">Nucleotide-binding</keyword>
<dbReference type="PANTHER" id="PTHR27007">
    <property type="match status" value="1"/>
</dbReference>
<dbReference type="Gramene" id="CDP10736">
    <property type="protein sequence ID" value="CDP10736"/>
    <property type="gene ID" value="GSCOC_T00031543001"/>
</dbReference>
<keyword evidence="3" id="KW-1133">Transmembrane helix</keyword>
<evidence type="ECO:0000256" key="3">
    <source>
        <dbReference type="SAM" id="Phobius"/>
    </source>
</evidence>
<protein>
    <recommendedName>
        <fullName evidence="4">Serine-threonine/tyrosine-protein kinase catalytic domain-containing protein</fullName>
    </recommendedName>
</protein>
<dbReference type="GO" id="GO:0005524">
    <property type="term" value="F:ATP binding"/>
    <property type="evidence" value="ECO:0007669"/>
    <property type="project" value="UniProtKB-KW"/>
</dbReference>
<feature type="domain" description="Serine-threonine/tyrosine-protein kinase catalytic" evidence="4">
    <location>
        <begin position="118"/>
        <end position="187"/>
    </location>
</feature>
<keyword evidence="6" id="KW-1185">Reference proteome</keyword>
<keyword evidence="3" id="KW-0812">Transmembrane</keyword>
<keyword evidence="2" id="KW-0067">ATP-binding</keyword>
<organism evidence="5 6">
    <name type="scientific">Coffea canephora</name>
    <name type="common">Robusta coffee</name>
    <dbReference type="NCBI Taxonomy" id="49390"/>
    <lineage>
        <taxon>Eukaryota</taxon>
        <taxon>Viridiplantae</taxon>
        <taxon>Streptophyta</taxon>
        <taxon>Embryophyta</taxon>
        <taxon>Tracheophyta</taxon>
        <taxon>Spermatophyta</taxon>
        <taxon>Magnoliopsida</taxon>
        <taxon>eudicotyledons</taxon>
        <taxon>Gunneridae</taxon>
        <taxon>Pentapetalae</taxon>
        <taxon>asterids</taxon>
        <taxon>lamiids</taxon>
        <taxon>Gentianales</taxon>
        <taxon>Rubiaceae</taxon>
        <taxon>Ixoroideae</taxon>
        <taxon>Gardenieae complex</taxon>
        <taxon>Bertiereae - Coffeeae clade</taxon>
        <taxon>Coffeeae</taxon>
        <taxon>Coffea</taxon>
    </lineage>
</organism>